<evidence type="ECO:0000313" key="1">
    <source>
        <dbReference type="EMBL" id="MCR6095694.1"/>
    </source>
</evidence>
<dbReference type="EMBL" id="JABXYM010000001">
    <property type="protein sequence ID" value="MCR6095694.1"/>
    <property type="molecule type" value="Genomic_DNA"/>
</dbReference>
<proteinExistence type="predicted"/>
<dbReference type="RefSeq" id="WP_078579689.1">
    <property type="nucleotide sequence ID" value="NZ_JABXYM010000001.1"/>
</dbReference>
<dbReference type="Pfam" id="PF09501">
    <property type="entry name" value="Bac_small_YrzI"/>
    <property type="match status" value="1"/>
</dbReference>
<dbReference type="InterPro" id="IPR012655">
    <property type="entry name" value="YrzI"/>
</dbReference>
<reference evidence="1" key="1">
    <citation type="submission" date="2020-06" db="EMBL/GenBank/DDBJ databases">
        <title>Insight into the genomes of haloalkaliphilic bacilli from Kenyan soda lakes.</title>
        <authorList>
            <person name="Mwirichia R."/>
            <person name="Villamizar G.C."/>
            <person name="Poehlein A."/>
            <person name="Mugweru J."/>
            <person name="Kipnyargis A."/>
            <person name="Kiplimo D."/>
            <person name="Orwa P."/>
            <person name="Daniel R."/>
        </authorList>
    </citation>
    <scope>NUCLEOTIDE SEQUENCE</scope>
    <source>
        <strain evidence="1">B1096_S55</strain>
    </source>
</reference>
<keyword evidence="2" id="KW-1185">Reference proteome</keyword>
<comment type="caution">
    <text evidence="1">The sequence shown here is derived from an EMBL/GenBank/DDBJ whole genome shotgun (WGS) entry which is preliminary data.</text>
</comment>
<dbReference type="Proteomes" id="UP001057753">
    <property type="component" value="Unassembled WGS sequence"/>
</dbReference>
<sequence length="49" mass="6514">MLFHILYFTITIKRRRYTNKETEREQRINECLERKRRFEDKYYEFFRNM</sequence>
<dbReference type="OrthoDB" id="2938060at2"/>
<gene>
    <name evidence="1" type="ORF">HXA33_03985</name>
</gene>
<evidence type="ECO:0000313" key="2">
    <source>
        <dbReference type="Proteomes" id="UP001057753"/>
    </source>
</evidence>
<name>A0A9Q4AZT6_SALAG</name>
<dbReference type="AlphaFoldDB" id="A0A9Q4AZT6"/>
<accession>A0A9Q4AZT6</accession>
<organism evidence="1 2">
    <name type="scientific">Salipaludibacillus agaradhaerens</name>
    <name type="common">Bacillus agaradhaerens</name>
    <dbReference type="NCBI Taxonomy" id="76935"/>
    <lineage>
        <taxon>Bacteria</taxon>
        <taxon>Bacillati</taxon>
        <taxon>Bacillota</taxon>
        <taxon>Bacilli</taxon>
        <taxon>Bacillales</taxon>
        <taxon>Bacillaceae</taxon>
    </lineage>
</organism>
<protein>
    <submittedName>
        <fullName evidence="1">YrzI family small protein</fullName>
    </submittedName>
</protein>